<evidence type="ECO:0000256" key="1">
    <source>
        <dbReference type="SAM" id="MobiDB-lite"/>
    </source>
</evidence>
<dbReference type="EMBL" id="BGZK01000421">
    <property type="protein sequence ID" value="GBP42637.1"/>
    <property type="molecule type" value="Genomic_DNA"/>
</dbReference>
<proteinExistence type="predicted"/>
<protein>
    <submittedName>
        <fullName evidence="2">Uncharacterized protein</fullName>
    </submittedName>
</protein>
<comment type="caution">
    <text evidence="2">The sequence shown here is derived from an EMBL/GenBank/DDBJ whole genome shotgun (WGS) entry which is preliminary data.</text>
</comment>
<reference evidence="2 3" key="1">
    <citation type="journal article" date="2019" name="Commun. Biol.">
        <title>The bagworm genome reveals a unique fibroin gene that provides high tensile strength.</title>
        <authorList>
            <person name="Kono N."/>
            <person name="Nakamura H."/>
            <person name="Ohtoshi R."/>
            <person name="Tomita M."/>
            <person name="Numata K."/>
            <person name="Arakawa K."/>
        </authorList>
    </citation>
    <scope>NUCLEOTIDE SEQUENCE [LARGE SCALE GENOMIC DNA]</scope>
</reference>
<organism evidence="2 3">
    <name type="scientific">Eumeta variegata</name>
    <name type="common">Bagworm moth</name>
    <name type="synonym">Eumeta japonica</name>
    <dbReference type="NCBI Taxonomy" id="151549"/>
    <lineage>
        <taxon>Eukaryota</taxon>
        <taxon>Metazoa</taxon>
        <taxon>Ecdysozoa</taxon>
        <taxon>Arthropoda</taxon>
        <taxon>Hexapoda</taxon>
        <taxon>Insecta</taxon>
        <taxon>Pterygota</taxon>
        <taxon>Neoptera</taxon>
        <taxon>Endopterygota</taxon>
        <taxon>Lepidoptera</taxon>
        <taxon>Glossata</taxon>
        <taxon>Ditrysia</taxon>
        <taxon>Tineoidea</taxon>
        <taxon>Psychidae</taxon>
        <taxon>Oiketicinae</taxon>
        <taxon>Eumeta</taxon>
    </lineage>
</organism>
<accession>A0A4C1VXS7</accession>
<sequence length="298" mass="33549">MNSAHELFFTDTLPDLINALCVRIRFQPGLRRRVHFAWALALTLTGHSTRGRAAQRLPRHLSLAAAHDVGRRQGVARHCDVTFAGHAHSRLRVTRPRPLRGEKPQAGGNGLAELPPGPHHTTLTFGHKTHTNTPGQVVSLTGGAHPYELPLRKLESAQPMRRVDFTLQLSRSTTPALNVLDRLVLPTRKVIKVETRGLRDPYICSDQIPIYCLATLSPKASYVTFTLNTRSCIYFKYSFLHPLCDHATLIMQSLAKSPENREVIFGTREIRKVNRTDHRVLQHIKHLITLVIVQRTVP</sequence>
<name>A0A4C1VXS7_EUMVA</name>
<evidence type="ECO:0000313" key="2">
    <source>
        <dbReference type="EMBL" id="GBP42637.1"/>
    </source>
</evidence>
<keyword evidence="3" id="KW-1185">Reference proteome</keyword>
<dbReference type="Proteomes" id="UP000299102">
    <property type="component" value="Unassembled WGS sequence"/>
</dbReference>
<gene>
    <name evidence="2" type="ORF">EVAR_87188_1</name>
</gene>
<evidence type="ECO:0000313" key="3">
    <source>
        <dbReference type="Proteomes" id="UP000299102"/>
    </source>
</evidence>
<feature type="region of interest" description="Disordered" evidence="1">
    <location>
        <begin position="97"/>
        <end position="116"/>
    </location>
</feature>
<dbReference type="AlphaFoldDB" id="A0A4C1VXS7"/>